<keyword evidence="5" id="KW-1185">Reference proteome</keyword>
<dbReference type="PANTHER" id="PTHR44227:SF3">
    <property type="entry name" value="PROTEIN O-MANNOSYL-TRANSFERASE TMTC4"/>
    <property type="match status" value="1"/>
</dbReference>
<reference evidence="4 5" key="1">
    <citation type="submission" date="2015-04" db="EMBL/GenBank/DDBJ databases">
        <title>Taxonomic description and genome sequence of Bacillus campisalis sp. nov., a novel member of the genus Bacillus isolated from solar saltern.</title>
        <authorList>
            <person name="Mathan Kumar R."/>
            <person name="Kaur G."/>
            <person name="Kumar A."/>
            <person name="Singh N.K."/>
            <person name="Kaur N."/>
            <person name="Kumar N."/>
            <person name="Mayilraj S."/>
        </authorList>
    </citation>
    <scope>NUCLEOTIDE SEQUENCE [LARGE SCALE GENOMIC DNA]</scope>
    <source>
        <strain evidence="4 5">SA2-6</strain>
    </source>
</reference>
<dbReference type="PATRIC" id="fig|1408103.3.peg.2876"/>
<evidence type="ECO:0000256" key="2">
    <source>
        <dbReference type="ARBA" id="ARBA00022803"/>
    </source>
</evidence>
<proteinExistence type="predicted"/>
<name>A0A0M2SSP2_9BACI</name>
<sequence>MTVENITRLLENGELQEALAGYETILKIGTDEEKFLLAEELFRFGFLEETRKLLEDLLLSYPDEGELLLLLAETLLEMDEEEQAMLMLEKVGIGDQEYPRALLLQADLYQMNGLFEVSEQKLMKAKQMLPDEVIIDFALAELYAHQGRFTEAIPAYELVLKERQEVAGTSLHQRLAEAYSAGGSFEEALPFYELALEERLEINTLFGYAFTALQAGKNKTAIEKFEELKALDPEYHSLYIPLAHAYEQEELLEEAFDTVKQGIGQDEFNKDLYYRGGKLALKLGEEAAAEANLREALALDPGFTEGALVLNKLLLKQERYHDVLDLIEATDLNEDEEPQLLWDAAIAHHHIEQYSLALTKYQQAYTFFKDNKDFLQDYGYFLIEEGKIAQAAEIFSRLKNMDPANDEYREVLGRLTEEY</sequence>
<accession>A0A0M2SSP2</accession>
<dbReference type="OrthoDB" id="2080803at2"/>
<dbReference type="InterPro" id="IPR052346">
    <property type="entry name" value="O-mannosyl-transferase_TMTC"/>
</dbReference>
<comment type="caution">
    <text evidence="4">The sequence shown here is derived from an EMBL/GenBank/DDBJ whole genome shotgun (WGS) entry which is preliminary data.</text>
</comment>
<evidence type="ECO:0000313" key="5">
    <source>
        <dbReference type="Proteomes" id="UP000034166"/>
    </source>
</evidence>
<dbReference type="EMBL" id="LAYY01000013">
    <property type="protein sequence ID" value="KKK37604.1"/>
    <property type="molecule type" value="Genomic_DNA"/>
</dbReference>
<dbReference type="InterPro" id="IPR019734">
    <property type="entry name" value="TPR_rpt"/>
</dbReference>
<keyword evidence="2 3" id="KW-0802">TPR repeat</keyword>
<gene>
    <name evidence="4" type="ORF">WQ57_12770</name>
</gene>
<protein>
    <submittedName>
        <fullName evidence="4">Uncharacterized protein</fullName>
    </submittedName>
</protein>
<evidence type="ECO:0000256" key="1">
    <source>
        <dbReference type="ARBA" id="ARBA00022737"/>
    </source>
</evidence>
<evidence type="ECO:0000313" key="4">
    <source>
        <dbReference type="EMBL" id="KKK37604.1"/>
    </source>
</evidence>
<dbReference type="PANTHER" id="PTHR44227">
    <property type="match status" value="1"/>
</dbReference>
<dbReference type="PROSITE" id="PS50005">
    <property type="entry name" value="TPR"/>
    <property type="match status" value="1"/>
</dbReference>
<dbReference type="RefSeq" id="WP_046524164.1">
    <property type="nucleotide sequence ID" value="NZ_LAYY01000013.1"/>
</dbReference>
<dbReference type="SUPFAM" id="SSF48452">
    <property type="entry name" value="TPR-like"/>
    <property type="match status" value="2"/>
</dbReference>
<dbReference type="Gene3D" id="1.25.40.10">
    <property type="entry name" value="Tetratricopeptide repeat domain"/>
    <property type="match status" value="3"/>
</dbReference>
<dbReference type="Pfam" id="PF13176">
    <property type="entry name" value="TPR_7"/>
    <property type="match status" value="2"/>
</dbReference>
<evidence type="ECO:0000256" key="3">
    <source>
        <dbReference type="PROSITE-ProRule" id="PRU00339"/>
    </source>
</evidence>
<feature type="repeat" description="TPR" evidence="3">
    <location>
        <begin position="270"/>
        <end position="303"/>
    </location>
</feature>
<keyword evidence="1" id="KW-0677">Repeat</keyword>
<dbReference type="SMART" id="SM00028">
    <property type="entry name" value="TPR"/>
    <property type="match status" value="6"/>
</dbReference>
<organism evidence="4 5">
    <name type="scientific">Mesobacillus campisalis</name>
    <dbReference type="NCBI Taxonomy" id="1408103"/>
    <lineage>
        <taxon>Bacteria</taxon>
        <taxon>Bacillati</taxon>
        <taxon>Bacillota</taxon>
        <taxon>Bacilli</taxon>
        <taxon>Bacillales</taxon>
        <taxon>Bacillaceae</taxon>
        <taxon>Mesobacillus</taxon>
    </lineage>
</organism>
<dbReference type="InterPro" id="IPR011990">
    <property type="entry name" value="TPR-like_helical_dom_sf"/>
</dbReference>
<dbReference type="Pfam" id="PF14559">
    <property type="entry name" value="TPR_19"/>
    <property type="match status" value="2"/>
</dbReference>
<dbReference type="Proteomes" id="UP000034166">
    <property type="component" value="Unassembled WGS sequence"/>
</dbReference>
<dbReference type="Pfam" id="PF13181">
    <property type="entry name" value="TPR_8"/>
    <property type="match status" value="1"/>
</dbReference>
<dbReference type="AlphaFoldDB" id="A0A0M2SSP2"/>